<dbReference type="InterPro" id="IPR024607">
    <property type="entry name" value="Sulfatase_CS"/>
</dbReference>
<accession>A0ABZ0W2K7</accession>
<proteinExistence type="inferred from homology"/>
<gene>
    <name evidence="5" type="ORF">U0035_14445</name>
</gene>
<dbReference type="PROSITE" id="PS00523">
    <property type="entry name" value="SULFATASE_1"/>
    <property type="match status" value="1"/>
</dbReference>
<keyword evidence="2" id="KW-0378">Hydrolase</keyword>
<organism evidence="5 6">
    <name type="scientific">Niabella yanshanensis</name>
    <dbReference type="NCBI Taxonomy" id="577386"/>
    <lineage>
        <taxon>Bacteria</taxon>
        <taxon>Pseudomonadati</taxon>
        <taxon>Bacteroidota</taxon>
        <taxon>Chitinophagia</taxon>
        <taxon>Chitinophagales</taxon>
        <taxon>Chitinophagaceae</taxon>
        <taxon>Niabella</taxon>
    </lineage>
</organism>
<reference evidence="5 6" key="1">
    <citation type="submission" date="2023-12" db="EMBL/GenBank/DDBJ databases">
        <title>Genome sequencing and assembly of bacterial species from a model synthetic community.</title>
        <authorList>
            <person name="Hogle S.L."/>
        </authorList>
    </citation>
    <scope>NUCLEOTIDE SEQUENCE [LARGE SCALE GENOMIC DNA]</scope>
    <source>
        <strain evidence="5 6">HAMBI_3031</strain>
    </source>
</reference>
<evidence type="ECO:0000256" key="2">
    <source>
        <dbReference type="ARBA" id="ARBA00022801"/>
    </source>
</evidence>
<evidence type="ECO:0000256" key="3">
    <source>
        <dbReference type="SAM" id="MobiDB-lite"/>
    </source>
</evidence>
<feature type="domain" description="N-sulphoglucosamine sulphohydrolase C-terminal" evidence="4">
    <location>
        <begin position="365"/>
        <end position="516"/>
    </location>
</feature>
<comment type="similarity">
    <text evidence="1">Belongs to the sulfatase family.</text>
</comment>
<feature type="region of interest" description="Disordered" evidence="3">
    <location>
        <begin position="516"/>
        <end position="535"/>
    </location>
</feature>
<name>A0ABZ0W2K7_9BACT</name>
<feature type="compositionally biased region" description="Basic and acidic residues" evidence="3">
    <location>
        <begin position="519"/>
        <end position="528"/>
    </location>
</feature>
<dbReference type="Gene3D" id="3.40.720.10">
    <property type="entry name" value="Alkaline Phosphatase, subunit A"/>
    <property type="match status" value="2"/>
</dbReference>
<evidence type="ECO:0000256" key="1">
    <source>
        <dbReference type="ARBA" id="ARBA00008779"/>
    </source>
</evidence>
<sequence>MKPDLKQMLWGLIVICTCQSVKGQSNLSKKQRPNIVYIMSDDHGYQAISAYGYGLNKTPNIDRLAKEGILFTRATVTNSLCAPSRAVLLTGKHSFVNGKVDNEARFNWNQDNFAKQLQQHGYQTALIGKIHMDGLPQGFDHSAVLIDQGEYYNPNFIVDGTKKQLQGYVTDLTTDMAIDWIKNRDKEKPFCLLYHQKAPHREWLPALRHLSAYTSMTVPEPKTLFDNYANRGSAARTAEMNILKHMNWAGDNKIPPALMDELGIKEYLNWDKAAFNNNLGRMTPAERATWDSVYNPIMAAFKKKYPSMNDQELTRWRYQRYMQDYLGTVAAVDDGVGRMLDFLKENGLDENTIIVYTSDQGFYLGEHGWFDKRFMYEESLRTPLLVRYPAEIPAGTRSDALVQNLDFAPTLLDYAGITVPKDMQGASFRKLAGGKEKKWRDVIYYTYYEYPSIHMVKRHYGIRTDRYKLIHFYYDVDEWELYDLEKDPEELNNVYNDPTYTDVKKTMHKKLTATRRHYKDSEENDQRFMPKARRK</sequence>
<evidence type="ECO:0000259" key="4">
    <source>
        <dbReference type="Pfam" id="PF16347"/>
    </source>
</evidence>
<dbReference type="EMBL" id="CP139960">
    <property type="protein sequence ID" value="WQD36868.1"/>
    <property type="molecule type" value="Genomic_DNA"/>
</dbReference>
<dbReference type="InterPro" id="IPR017850">
    <property type="entry name" value="Alkaline_phosphatase_core_sf"/>
</dbReference>
<keyword evidence="6" id="KW-1185">Reference proteome</keyword>
<protein>
    <submittedName>
        <fullName evidence="5">Sulfatase</fullName>
    </submittedName>
</protein>
<dbReference type="InterPro" id="IPR032506">
    <property type="entry name" value="SGSH_C"/>
</dbReference>
<dbReference type="RefSeq" id="WP_245957848.1">
    <property type="nucleotide sequence ID" value="NZ_CP139960.1"/>
</dbReference>
<dbReference type="Proteomes" id="UP001325680">
    <property type="component" value="Chromosome"/>
</dbReference>
<dbReference type="SUPFAM" id="SSF53649">
    <property type="entry name" value="Alkaline phosphatase-like"/>
    <property type="match status" value="1"/>
</dbReference>
<dbReference type="PANTHER" id="PTHR43108">
    <property type="entry name" value="N-ACETYLGLUCOSAMINE-6-SULFATASE FAMILY MEMBER"/>
    <property type="match status" value="1"/>
</dbReference>
<dbReference type="PANTHER" id="PTHR43108:SF6">
    <property type="entry name" value="N-SULPHOGLUCOSAMINE SULPHOHYDROLASE"/>
    <property type="match status" value="1"/>
</dbReference>
<evidence type="ECO:0000313" key="5">
    <source>
        <dbReference type="EMBL" id="WQD36868.1"/>
    </source>
</evidence>
<evidence type="ECO:0000313" key="6">
    <source>
        <dbReference type="Proteomes" id="UP001325680"/>
    </source>
</evidence>
<dbReference type="Pfam" id="PF16347">
    <property type="entry name" value="SGSH_C"/>
    <property type="match status" value="1"/>
</dbReference>
<dbReference type="CDD" id="cd16031">
    <property type="entry name" value="G6S_like"/>
    <property type="match status" value="1"/>
</dbReference>